<keyword evidence="1" id="KW-0472">Membrane</keyword>
<keyword evidence="1" id="KW-1133">Transmembrane helix</keyword>
<reference evidence="2 3" key="1">
    <citation type="submission" date="2018-11" db="EMBL/GenBank/DDBJ databases">
        <title>Trebonia kvetii gen.nov., sp.nov., a novel acidophilic actinobacterium, and proposal of the new actinobacterial family Treboniaceae fam. nov.</title>
        <authorList>
            <person name="Rapoport D."/>
            <person name="Sagova-Mareckova M."/>
            <person name="Sedlacek I."/>
            <person name="Provaznik J."/>
            <person name="Kralova S."/>
            <person name="Pavlinic D."/>
            <person name="Benes V."/>
            <person name="Kopecky J."/>
        </authorList>
    </citation>
    <scope>NUCLEOTIDE SEQUENCE [LARGE SCALE GENOMIC DNA]</scope>
    <source>
        <strain evidence="2 3">15Tr583</strain>
    </source>
</reference>
<dbReference type="AlphaFoldDB" id="A0A6P2C6G4"/>
<comment type="caution">
    <text evidence="2">The sequence shown here is derived from an EMBL/GenBank/DDBJ whole genome shotgun (WGS) entry which is preliminary data.</text>
</comment>
<proteinExistence type="predicted"/>
<dbReference type="EMBL" id="RPFW01000001">
    <property type="protein sequence ID" value="TVZ07032.1"/>
    <property type="molecule type" value="Genomic_DNA"/>
</dbReference>
<gene>
    <name evidence="2" type="ORF">EAS64_06830</name>
</gene>
<feature type="transmembrane region" description="Helical" evidence="1">
    <location>
        <begin position="6"/>
        <end position="27"/>
    </location>
</feature>
<feature type="transmembrane region" description="Helical" evidence="1">
    <location>
        <begin position="34"/>
        <end position="54"/>
    </location>
</feature>
<evidence type="ECO:0000256" key="1">
    <source>
        <dbReference type="SAM" id="Phobius"/>
    </source>
</evidence>
<dbReference type="RefSeq" id="WP_145851787.1">
    <property type="nucleotide sequence ID" value="NZ_RPFW01000001.1"/>
</dbReference>
<keyword evidence="1" id="KW-0812">Transmembrane</keyword>
<accession>A0A6P2C6G4</accession>
<sequence length="283" mass="28536">MTPAWILDALAALMLVVAAVSAARIVLARPWRCGAFVADTDVAHLLMAIAMAGMLTPRLGTLPDTAWEAVFSLLAVWFASRVAREARTNGRGALAGAHCAPHLVHSVSMLYMFLAATAPPARTGTGEGMGGMSAGAGSAAMTLSLPTLAFVFAFILVGYAVWDLDQLSGRRYSTGRHDAGLRVSLAGVAPVGAAQVGVGQVGVGQVAASETGARAAARTYDARHADQAGAASSGGTVGAVDGCGRDGAPRTGGAAAFLLSPAVTVGCRIAMGVTMAFMLLIAL</sequence>
<evidence type="ECO:0000313" key="3">
    <source>
        <dbReference type="Proteomes" id="UP000460272"/>
    </source>
</evidence>
<dbReference type="Pfam" id="PF17197">
    <property type="entry name" value="DUF5134"/>
    <property type="match status" value="1"/>
</dbReference>
<feature type="transmembrane region" description="Helical" evidence="1">
    <location>
        <begin position="66"/>
        <end position="83"/>
    </location>
</feature>
<keyword evidence="3" id="KW-1185">Reference proteome</keyword>
<feature type="transmembrane region" description="Helical" evidence="1">
    <location>
        <begin position="95"/>
        <end position="118"/>
    </location>
</feature>
<evidence type="ECO:0000313" key="2">
    <source>
        <dbReference type="EMBL" id="TVZ07032.1"/>
    </source>
</evidence>
<dbReference type="InterPro" id="IPR033458">
    <property type="entry name" value="DUF5134"/>
</dbReference>
<protein>
    <submittedName>
        <fullName evidence="2">DUF5134 domain-containing protein</fullName>
    </submittedName>
</protein>
<organism evidence="2 3">
    <name type="scientific">Trebonia kvetii</name>
    <dbReference type="NCBI Taxonomy" id="2480626"/>
    <lineage>
        <taxon>Bacteria</taxon>
        <taxon>Bacillati</taxon>
        <taxon>Actinomycetota</taxon>
        <taxon>Actinomycetes</taxon>
        <taxon>Streptosporangiales</taxon>
        <taxon>Treboniaceae</taxon>
        <taxon>Trebonia</taxon>
    </lineage>
</organism>
<feature type="transmembrane region" description="Helical" evidence="1">
    <location>
        <begin position="255"/>
        <end position="282"/>
    </location>
</feature>
<dbReference type="OrthoDB" id="3576357at2"/>
<feature type="transmembrane region" description="Helical" evidence="1">
    <location>
        <begin position="138"/>
        <end position="162"/>
    </location>
</feature>
<name>A0A6P2C6G4_9ACTN</name>
<dbReference type="Proteomes" id="UP000460272">
    <property type="component" value="Unassembled WGS sequence"/>
</dbReference>